<evidence type="ECO:0008006" key="4">
    <source>
        <dbReference type="Google" id="ProtNLM"/>
    </source>
</evidence>
<keyword evidence="1" id="KW-1133">Transmembrane helix</keyword>
<gene>
    <name evidence="2" type="ORF">KQJ23_01160</name>
</gene>
<evidence type="ECO:0000313" key="2">
    <source>
        <dbReference type="EMBL" id="MBU5670429.1"/>
    </source>
</evidence>
<evidence type="ECO:0000313" key="3">
    <source>
        <dbReference type="Proteomes" id="UP000743001"/>
    </source>
</evidence>
<name>A0ABS6FK91_9BACL</name>
<sequence length="61" mass="6845">MRGYNFSRPLMLIAIAVLTNFAVTSICMLFGMNQDSASSLGTMAMVLAALWVFSRQRKKRQ</sequence>
<feature type="transmembrane region" description="Helical" evidence="1">
    <location>
        <begin position="12"/>
        <end position="31"/>
    </location>
</feature>
<protein>
    <recommendedName>
        <fullName evidence="4">LPXTG cell wall anchor domain-containing protein</fullName>
    </recommendedName>
</protein>
<keyword evidence="1" id="KW-0472">Membrane</keyword>
<proteinExistence type="predicted"/>
<keyword evidence="1" id="KW-0812">Transmembrane</keyword>
<keyword evidence="3" id="KW-1185">Reference proteome</keyword>
<feature type="transmembrane region" description="Helical" evidence="1">
    <location>
        <begin position="37"/>
        <end position="54"/>
    </location>
</feature>
<dbReference type="EMBL" id="JAHLQJ010000001">
    <property type="protein sequence ID" value="MBU5670429.1"/>
    <property type="molecule type" value="Genomic_DNA"/>
</dbReference>
<dbReference type="RefSeq" id="WP_216476766.1">
    <property type="nucleotide sequence ID" value="NZ_JAHLQJ010000001.1"/>
</dbReference>
<evidence type="ECO:0000256" key="1">
    <source>
        <dbReference type="SAM" id="Phobius"/>
    </source>
</evidence>
<accession>A0ABS6FK91</accession>
<reference evidence="2 3" key="1">
    <citation type="submission" date="2021-06" db="EMBL/GenBank/DDBJ databases">
        <authorList>
            <person name="Sun Q."/>
            <person name="Li D."/>
        </authorList>
    </citation>
    <scope>NUCLEOTIDE SEQUENCE [LARGE SCALE GENOMIC DNA]</scope>
    <source>
        <strain evidence="2 3">MSJ-6</strain>
    </source>
</reference>
<comment type="caution">
    <text evidence="2">The sequence shown here is derived from an EMBL/GenBank/DDBJ whole genome shotgun (WGS) entry which is preliminary data.</text>
</comment>
<organism evidence="2 3">
    <name type="scientific">Paenibacillus brevis</name>
    <dbReference type="NCBI Taxonomy" id="2841508"/>
    <lineage>
        <taxon>Bacteria</taxon>
        <taxon>Bacillati</taxon>
        <taxon>Bacillota</taxon>
        <taxon>Bacilli</taxon>
        <taxon>Bacillales</taxon>
        <taxon>Paenibacillaceae</taxon>
        <taxon>Paenibacillus</taxon>
    </lineage>
</organism>
<dbReference type="Proteomes" id="UP000743001">
    <property type="component" value="Unassembled WGS sequence"/>
</dbReference>